<dbReference type="AlphaFoldDB" id="A0A0R0JVF4"/>
<dbReference type="SMR" id="A0A0R0JVF4"/>
<reference evidence="3 4" key="1">
    <citation type="journal article" date="2010" name="Nature">
        <title>Genome sequence of the palaeopolyploid soybean.</title>
        <authorList>
            <person name="Schmutz J."/>
            <person name="Cannon S.B."/>
            <person name="Schlueter J."/>
            <person name="Ma J."/>
            <person name="Mitros T."/>
            <person name="Nelson W."/>
            <person name="Hyten D.L."/>
            <person name="Song Q."/>
            <person name="Thelen J.J."/>
            <person name="Cheng J."/>
            <person name="Xu D."/>
            <person name="Hellsten U."/>
            <person name="May G.D."/>
            <person name="Yu Y."/>
            <person name="Sakurai T."/>
            <person name="Umezawa T."/>
            <person name="Bhattacharyya M.K."/>
            <person name="Sandhu D."/>
            <person name="Valliyodan B."/>
            <person name="Lindquist E."/>
            <person name="Peto M."/>
            <person name="Grant D."/>
            <person name="Shu S."/>
            <person name="Goodstein D."/>
            <person name="Barry K."/>
            <person name="Futrell-Griggs M."/>
            <person name="Abernathy B."/>
            <person name="Du J."/>
            <person name="Tian Z."/>
            <person name="Zhu L."/>
            <person name="Gill N."/>
            <person name="Joshi T."/>
            <person name="Libault M."/>
            <person name="Sethuraman A."/>
            <person name="Zhang X.-C."/>
            <person name="Shinozaki K."/>
            <person name="Nguyen H.T."/>
            <person name="Wing R.A."/>
            <person name="Cregan P."/>
            <person name="Specht J."/>
            <person name="Grimwood J."/>
            <person name="Rokhsar D."/>
            <person name="Stacey G."/>
            <person name="Shoemaker R.C."/>
            <person name="Jackson S.A."/>
        </authorList>
    </citation>
    <scope>NUCLEOTIDE SEQUENCE [LARGE SCALE GENOMIC DNA]</scope>
    <source>
        <strain evidence="4">cv. Williams 82</strain>
        <tissue evidence="3">Callus</tissue>
    </source>
</reference>
<dbReference type="EnsemblPlants" id="KRH58705">
    <property type="protein sequence ID" value="KRH58705"/>
    <property type="gene ID" value="GLYMA_05G143600"/>
</dbReference>
<evidence type="ECO:0000313" key="5">
    <source>
        <dbReference type="Proteomes" id="UP000008827"/>
    </source>
</evidence>
<keyword evidence="2" id="KW-1133">Transmembrane helix</keyword>
<feature type="transmembrane region" description="Helical" evidence="2">
    <location>
        <begin position="61"/>
        <end position="78"/>
    </location>
</feature>
<feature type="region of interest" description="Disordered" evidence="1">
    <location>
        <begin position="1"/>
        <end position="55"/>
    </location>
</feature>
<dbReference type="Gramene" id="KRH58705">
    <property type="protein sequence ID" value="KRH58705"/>
    <property type="gene ID" value="GLYMA_05G143600"/>
</dbReference>
<evidence type="ECO:0000313" key="4">
    <source>
        <dbReference type="EnsemblPlants" id="KRH58705"/>
    </source>
</evidence>
<dbReference type="Proteomes" id="UP000008827">
    <property type="component" value="Chromosome 5"/>
</dbReference>
<keyword evidence="2" id="KW-0812">Transmembrane</keyword>
<keyword evidence="5" id="KW-1185">Reference proteome</keyword>
<organism evidence="3">
    <name type="scientific">Glycine max</name>
    <name type="common">Soybean</name>
    <name type="synonym">Glycine hispida</name>
    <dbReference type="NCBI Taxonomy" id="3847"/>
    <lineage>
        <taxon>Eukaryota</taxon>
        <taxon>Viridiplantae</taxon>
        <taxon>Streptophyta</taxon>
        <taxon>Embryophyta</taxon>
        <taxon>Tracheophyta</taxon>
        <taxon>Spermatophyta</taxon>
        <taxon>Magnoliopsida</taxon>
        <taxon>eudicotyledons</taxon>
        <taxon>Gunneridae</taxon>
        <taxon>Pentapetalae</taxon>
        <taxon>rosids</taxon>
        <taxon>fabids</taxon>
        <taxon>Fabales</taxon>
        <taxon>Fabaceae</taxon>
        <taxon>Papilionoideae</taxon>
        <taxon>50 kb inversion clade</taxon>
        <taxon>NPAAA clade</taxon>
        <taxon>indigoferoid/millettioid clade</taxon>
        <taxon>Phaseoleae</taxon>
        <taxon>Glycine</taxon>
        <taxon>Glycine subgen. Soja</taxon>
    </lineage>
</organism>
<feature type="compositionally biased region" description="Basic and acidic residues" evidence="1">
    <location>
        <begin position="24"/>
        <end position="39"/>
    </location>
</feature>
<accession>A0A0R0JVF4</accession>
<reference evidence="4" key="2">
    <citation type="submission" date="2018-02" db="UniProtKB">
        <authorList>
            <consortium name="EnsemblPlants"/>
        </authorList>
    </citation>
    <scope>IDENTIFICATION</scope>
    <source>
        <strain evidence="4">Williams 82</strain>
    </source>
</reference>
<evidence type="ECO:0000313" key="3">
    <source>
        <dbReference type="EMBL" id="KRH58705.1"/>
    </source>
</evidence>
<dbReference type="InParanoid" id="A0A0R0JVF4"/>
<evidence type="ECO:0000256" key="2">
    <source>
        <dbReference type="SAM" id="Phobius"/>
    </source>
</evidence>
<evidence type="ECO:0000256" key="1">
    <source>
        <dbReference type="SAM" id="MobiDB-lite"/>
    </source>
</evidence>
<reference evidence="3" key="3">
    <citation type="submission" date="2018-07" db="EMBL/GenBank/DDBJ databases">
        <title>WGS assembly of Glycine max.</title>
        <authorList>
            <person name="Schmutz J."/>
            <person name="Cannon S."/>
            <person name="Schlueter J."/>
            <person name="Ma J."/>
            <person name="Mitros T."/>
            <person name="Nelson W."/>
            <person name="Hyten D."/>
            <person name="Song Q."/>
            <person name="Thelen J."/>
            <person name="Cheng J."/>
            <person name="Xu D."/>
            <person name="Hellsten U."/>
            <person name="May G."/>
            <person name="Yu Y."/>
            <person name="Sakurai T."/>
            <person name="Umezawa T."/>
            <person name="Bhattacharyya M."/>
            <person name="Sandhu D."/>
            <person name="Valliyodan B."/>
            <person name="Lindquist E."/>
            <person name="Peto M."/>
            <person name="Grant D."/>
            <person name="Shu S."/>
            <person name="Goodstein D."/>
            <person name="Barry K."/>
            <person name="Futrell-Griggs M."/>
            <person name="Abernathy B."/>
            <person name="Du J."/>
            <person name="Tian Z."/>
            <person name="Zhu L."/>
            <person name="Gill N."/>
            <person name="Joshi T."/>
            <person name="Libault M."/>
            <person name="Sethuraman A."/>
            <person name="Zhang X."/>
            <person name="Shinozaki K."/>
            <person name="Nguyen H."/>
            <person name="Wing R."/>
            <person name="Cregan P."/>
            <person name="Specht J."/>
            <person name="Grimwood J."/>
            <person name="Rokhsar D."/>
            <person name="Stacey G."/>
            <person name="Shoemaker R."/>
            <person name="Jackson S."/>
        </authorList>
    </citation>
    <scope>NUCLEOTIDE SEQUENCE</scope>
    <source>
        <tissue evidence="3">Callus</tissue>
    </source>
</reference>
<keyword evidence="2" id="KW-0472">Membrane</keyword>
<protein>
    <submittedName>
        <fullName evidence="3 4">Uncharacterized protein</fullName>
    </submittedName>
</protein>
<gene>
    <name evidence="3" type="ORF">GLYMA_05G143600</name>
</gene>
<proteinExistence type="predicted"/>
<sequence>MHPPRNCTSIACHPHNTTTFAPKSKSESGSDNENTDKRGRAQSQSFGVSDDRDEHPLTRNIPWARFISIFFSIFILIVF</sequence>
<name>A0A0R0JVF4_SOYBN</name>
<dbReference type="EMBL" id="CM000838">
    <property type="protein sequence ID" value="KRH58705.1"/>
    <property type="molecule type" value="Genomic_DNA"/>
</dbReference>